<dbReference type="OrthoDB" id="495620at2"/>
<dbReference type="GO" id="GO:0016787">
    <property type="term" value="F:hydrolase activity"/>
    <property type="evidence" value="ECO:0007669"/>
    <property type="project" value="UniProtKB-KW"/>
</dbReference>
<protein>
    <submittedName>
        <fullName evidence="2">Hydrolase</fullName>
    </submittedName>
</protein>
<feature type="domain" description="AB hydrolase-1" evidence="1">
    <location>
        <begin position="23"/>
        <end position="233"/>
    </location>
</feature>
<evidence type="ECO:0000313" key="3">
    <source>
        <dbReference type="Proteomes" id="UP000053260"/>
    </source>
</evidence>
<keyword evidence="3" id="KW-1185">Reference proteome</keyword>
<keyword evidence="2" id="KW-0378">Hydrolase</keyword>
<proteinExistence type="predicted"/>
<dbReference type="RefSeq" id="WP_067022267.1">
    <property type="nucleotide sequence ID" value="NZ_KQ949084.1"/>
</dbReference>
<dbReference type="PANTHER" id="PTHR46438:SF2">
    <property type="entry name" value="ALPHA_BETA-HYDROLASES SUPERFAMILY PROTEIN"/>
    <property type="match status" value="1"/>
</dbReference>
<organism evidence="2 3">
    <name type="scientific">Streptomyces dysideae</name>
    <dbReference type="NCBI Taxonomy" id="909626"/>
    <lineage>
        <taxon>Bacteria</taxon>
        <taxon>Bacillati</taxon>
        <taxon>Actinomycetota</taxon>
        <taxon>Actinomycetes</taxon>
        <taxon>Kitasatosporales</taxon>
        <taxon>Streptomycetaceae</taxon>
        <taxon>Streptomyces</taxon>
    </lineage>
</organism>
<dbReference type="Proteomes" id="UP000053260">
    <property type="component" value="Unassembled WGS sequence"/>
</dbReference>
<dbReference type="SUPFAM" id="SSF53474">
    <property type="entry name" value="alpha/beta-Hydrolases"/>
    <property type="match status" value="1"/>
</dbReference>
<dbReference type="EMBL" id="LMXB01000048">
    <property type="protein sequence ID" value="KUO19695.1"/>
    <property type="molecule type" value="Genomic_DNA"/>
</dbReference>
<dbReference type="Gene3D" id="3.40.50.1820">
    <property type="entry name" value="alpha/beta hydrolase"/>
    <property type="match status" value="1"/>
</dbReference>
<reference evidence="2 3" key="1">
    <citation type="submission" date="2015-10" db="EMBL/GenBank/DDBJ databases">
        <title>Draft genome sequence of Streptomyces sp. RV15, isolated from a marine sponge.</title>
        <authorList>
            <person name="Ruckert C."/>
            <person name="Abdelmohsen U.R."/>
            <person name="Winkler A."/>
            <person name="Hentschel U."/>
            <person name="Kalinowski J."/>
            <person name="Kampfer P."/>
            <person name="Glaeser S."/>
        </authorList>
    </citation>
    <scope>NUCLEOTIDE SEQUENCE [LARGE SCALE GENOMIC DNA]</scope>
    <source>
        <strain evidence="2 3">RV15</strain>
    </source>
</reference>
<evidence type="ECO:0000313" key="2">
    <source>
        <dbReference type="EMBL" id="KUO19695.1"/>
    </source>
</evidence>
<gene>
    <name evidence="2" type="ORF">AQJ91_17890</name>
</gene>
<name>A0A101UZE5_9ACTN</name>
<accession>A0A101UZE5</accession>
<comment type="caution">
    <text evidence="2">The sequence shown here is derived from an EMBL/GenBank/DDBJ whole genome shotgun (WGS) entry which is preliminary data.</text>
</comment>
<dbReference type="AlphaFoldDB" id="A0A101UZE5"/>
<dbReference type="Pfam" id="PF12697">
    <property type="entry name" value="Abhydrolase_6"/>
    <property type="match status" value="1"/>
</dbReference>
<sequence length="262" mass="28121">MGTYVQLGDVKTWYDEYGEGEALVLMHGGLVDARFFEPNLGPLAEHFHVYTPERRGHGHTPDVPGPITYQLMADDTIAFLETVVREPADLVGHSDGAFVAMLVAMQRPELVKRLVMISGGFSKEGEAAPDAEWDVDAIAEFLGPAYAEVSPDGLDHFKVVATKIGEMAAREPNLKASDLAAVTARSLVMFSDDDLVTMGHVVEMYDALPNAELAVVPGTSHFLTQEKPALVNALVLDFLTHEPVPTVAAIRRADTGAGAGPA</sequence>
<dbReference type="STRING" id="909626.AQJ91_17890"/>
<dbReference type="InterPro" id="IPR029058">
    <property type="entry name" value="AB_hydrolase_fold"/>
</dbReference>
<evidence type="ECO:0000259" key="1">
    <source>
        <dbReference type="Pfam" id="PF12697"/>
    </source>
</evidence>
<dbReference type="InterPro" id="IPR000073">
    <property type="entry name" value="AB_hydrolase_1"/>
</dbReference>
<dbReference type="PANTHER" id="PTHR46438">
    <property type="entry name" value="ALPHA/BETA-HYDROLASES SUPERFAMILY PROTEIN"/>
    <property type="match status" value="1"/>
</dbReference>